<dbReference type="RefSeq" id="WP_375523057.1">
    <property type="nucleotide sequence ID" value="NZ_JBHIRY010000060.1"/>
</dbReference>
<sequence length="207" mass="23291">MKLIKVIWIVAMFVNLSAVIWYILGSTAGFQRGMDLISTLILVYIGIPSLLLVVLSAVLLLKGWSPSSGRGILFILLISACMIFLSPILYKNVNVIGWLVEHVTADNLQVTSDGDYEYKLELINALQKNSYARLYLKNISTAKETRIPLEMPINKIKVLFLGDNRYWVNLESTSKKDIYMLTTTTDFPLPNERFEINVSTGKAIGLK</sequence>
<organism evidence="2 3">
    <name type="scientific">Paenibacillus medicaginis</name>
    <dbReference type="NCBI Taxonomy" id="1470560"/>
    <lineage>
        <taxon>Bacteria</taxon>
        <taxon>Bacillati</taxon>
        <taxon>Bacillota</taxon>
        <taxon>Bacilli</taxon>
        <taxon>Bacillales</taxon>
        <taxon>Paenibacillaceae</taxon>
        <taxon>Paenibacillus</taxon>
    </lineage>
</organism>
<keyword evidence="1" id="KW-1133">Transmembrane helix</keyword>
<reference evidence="2 3" key="1">
    <citation type="submission" date="2024-09" db="EMBL/GenBank/DDBJ databases">
        <title>Paenibacillus zeirhizospherea sp. nov., isolated from surface of the maize (Zea mays) roots in a horticulture field, Hungary.</title>
        <authorList>
            <person name="Marton D."/>
            <person name="Farkas M."/>
            <person name="Bedics A."/>
            <person name="Toth E."/>
            <person name="Tancsics A."/>
            <person name="Boka K."/>
            <person name="Marati G."/>
            <person name="Kriszt B."/>
            <person name="Cserhati M."/>
        </authorList>
    </citation>
    <scope>NUCLEOTIDE SEQUENCE [LARGE SCALE GENOMIC DNA]</scope>
    <source>
        <strain evidence="2 3">JCM 18446</strain>
    </source>
</reference>
<protein>
    <submittedName>
        <fullName evidence="2">Uncharacterized protein</fullName>
    </submittedName>
</protein>
<gene>
    <name evidence="2" type="ORF">ACE5LO_27255</name>
</gene>
<name>A0ABV5C9L3_9BACL</name>
<accession>A0ABV5C9L3</accession>
<feature type="transmembrane region" description="Helical" evidence="1">
    <location>
        <begin position="72"/>
        <end position="90"/>
    </location>
</feature>
<feature type="transmembrane region" description="Helical" evidence="1">
    <location>
        <begin position="6"/>
        <end position="24"/>
    </location>
</feature>
<feature type="transmembrane region" description="Helical" evidence="1">
    <location>
        <begin position="36"/>
        <end position="60"/>
    </location>
</feature>
<dbReference type="Proteomes" id="UP001580430">
    <property type="component" value="Unassembled WGS sequence"/>
</dbReference>
<dbReference type="EMBL" id="JBHIRY010000060">
    <property type="protein sequence ID" value="MFB5764060.1"/>
    <property type="molecule type" value="Genomic_DNA"/>
</dbReference>
<keyword evidence="3" id="KW-1185">Reference proteome</keyword>
<keyword evidence="1" id="KW-0472">Membrane</keyword>
<evidence type="ECO:0000256" key="1">
    <source>
        <dbReference type="SAM" id="Phobius"/>
    </source>
</evidence>
<evidence type="ECO:0000313" key="2">
    <source>
        <dbReference type="EMBL" id="MFB5764060.1"/>
    </source>
</evidence>
<comment type="caution">
    <text evidence="2">The sequence shown here is derived from an EMBL/GenBank/DDBJ whole genome shotgun (WGS) entry which is preliminary data.</text>
</comment>
<keyword evidence="1" id="KW-0812">Transmembrane</keyword>
<evidence type="ECO:0000313" key="3">
    <source>
        <dbReference type="Proteomes" id="UP001580430"/>
    </source>
</evidence>
<proteinExistence type="predicted"/>